<accession>A0A518DX61</accession>
<keyword evidence="10" id="KW-1185">Reference proteome</keyword>
<dbReference type="EMBL" id="CP036433">
    <property type="protein sequence ID" value="QDU96410.1"/>
    <property type="molecule type" value="Genomic_DNA"/>
</dbReference>
<sequence>MQRSLDVFLLPSLATDADLEGRTAVVIDVLRATTTICYALAAGARAVIPCQEVDEARRLAGLTPGALLGGERQGVRIEGFDLGNSPTEYDDDSVAGAVILFTTTNGTRAMQRCRGARRVLLGAFVNFSALCDSLADAEEIAIVCAGTHGEITREDVLLAGAIADDVAQRRANQPGAPQGPVRFNDQAEIAADAWRALRRDPLGLSPLALTLRSSQGGRNMLELGQENDIEIAAQLDKLELVPELHLTDWVITCASPSST</sequence>
<evidence type="ECO:0000256" key="2">
    <source>
        <dbReference type="ARBA" id="ARBA00009997"/>
    </source>
</evidence>
<evidence type="ECO:0000256" key="8">
    <source>
        <dbReference type="HAMAP-Rule" id="MF_00490"/>
    </source>
</evidence>
<evidence type="ECO:0000313" key="9">
    <source>
        <dbReference type="EMBL" id="QDU96410.1"/>
    </source>
</evidence>
<dbReference type="SUPFAM" id="SSF142823">
    <property type="entry name" value="ComB-like"/>
    <property type="match status" value="1"/>
</dbReference>
<dbReference type="Pfam" id="PF04029">
    <property type="entry name" value="2-ph_phosp"/>
    <property type="match status" value="1"/>
</dbReference>
<dbReference type="GO" id="GO:0050545">
    <property type="term" value="F:sulfopyruvate decarboxylase activity"/>
    <property type="evidence" value="ECO:0007669"/>
    <property type="project" value="TreeGrafter"/>
</dbReference>
<evidence type="ECO:0000313" key="10">
    <source>
        <dbReference type="Proteomes" id="UP000317648"/>
    </source>
</evidence>
<evidence type="ECO:0000256" key="6">
    <source>
        <dbReference type="ARBA" id="ARBA00022842"/>
    </source>
</evidence>
<protein>
    <recommendedName>
        <fullName evidence="4 8">Probable 2-phosphosulfolactate phosphatase</fullName>
        <ecNumber evidence="3 8">3.1.3.71</ecNumber>
    </recommendedName>
</protein>
<dbReference type="PANTHER" id="PTHR37311:SF1">
    <property type="entry name" value="2-PHOSPHOSULFOLACTATE PHOSPHATASE-RELATED"/>
    <property type="match status" value="1"/>
</dbReference>
<reference evidence="9 10" key="1">
    <citation type="submission" date="2019-02" db="EMBL/GenBank/DDBJ databases">
        <title>Deep-cultivation of Planctomycetes and their phenomic and genomic characterization uncovers novel biology.</title>
        <authorList>
            <person name="Wiegand S."/>
            <person name="Jogler M."/>
            <person name="Boedeker C."/>
            <person name="Pinto D."/>
            <person name="Vollmers J."/>
            <person name="Rivas-Marin E."/>
            <person name="Kohn T."/>
            <person name="Peeters S.H."/>
            <person name="Heuer A."/>
            <person name="Rast P."/>
            <person name="Oberbeckmann S."/>
            <person name="Bunk B."/>
            <person name="Jeske O."/>
            <person name="Meyerdierks A."/>
            <person name="Storesund J.E."/>
            <person name="Kallscheuer N."/>
            <person name="Luecker S."/>
            <person name="Lage O.M."/>
            <person name="Pohl T."/>
            <person name="Merkel B.J."/>
            <person name="Hornburger P."/>
            <person name="Mueller R.-W."/>
            <person name="Bruemmer F."/>
            <person name="Labrenz M."/>
            <person name="Spormann A.M."/>
            <person name="Op den Camp H."/>
            <person name="Overmann J."/>
            <person name="Amann R."/>
            <person name="Jetten M.S.M."/>
            <person name="Mascher T."/>
            <person name="Medema M.H."/>
            <person name="Devos D.P."/>
            <person name="Kaster A.-K."/>
            <person name="Ovreas L."/>
            <person name="Rohde M."/>
            <person name="Galperin M.Y."/>
            <person name="Jogler C."/>
        </authorList>
    </citation>
    <scope>NUCLEOTIDE SEQUENCE [LARGE SCALE GENOMIC DNA]</scope>
    <source>
        <strain evidence="9 10">Pla85_3_4</strain>
    </source>
</reference>
<dbReference type="Gene3D" id="3.90.1560.10">
    <property type="entry name" value="ComB-like"/>
    <property type="match status" value="1"/>
</dbReference>
<proteinExistence type="inferred from homology"/>
<comment type="similarity">
    <text evidence="2 8">Belongs to the ComB family.</text>
</comment>
<evidence type="ECO:0000256" key="3">
    <source>
        <dbReference type="ARBA" id="ARBA00012953"/>
    </source>
</evidence>
<dbReference type="KEGG" id="lcre:Pla8534_42300"/>
<comment type="cofactor">
    <cofactor evidence="1 8">
        <name>Mg(2+)</name>
        <dbReference type="ChEBI" id="CHEBI:18420"/>
    </cofactor>
</comment>
<organism evidence="9 10">
    <name type="scientific">Lignipirellula cremea</name>
    <dbReference type="NCBI Taxonomy" id="2528010"/>
    <lineage>
        <taxon>Bacteria</taxon>
        <taxon>Pseudomonadati</taxon>
        <taxon>Planctomycetota</taxon>
        <taxon>Planctomycetia</taxon>
        <taxon>Pirellulales</taxon>
        <taxon>Pirellulaceae</taxon>
        <taxon>Lignipirellula</taxon>
    </lineage>
</organism>
<dbReference type="Proteomes" id="UP000317648">
    <property type="component" value="Chromosome"/>
</dbReference>
<keyword evidence="6 8" id="KW-0460">Magnesium</keyword>
<dbReference type="OrthoDB" id="4913at2"/>
<dbReference type="InterPro" id="IPR036702">
    <property type="entry name" value="ComB-like_sf"/>
</dbReference>
<evidence type="ECO:0000256" key="5">
    <source>
        <dbReference type="ARBA" id="ARBA00022801"/>
    </source>
</evidence>
<gene>
    <name evidence="8 9" type="primary">comB</name>
    <name evidence="9" type="ORF">Pla8534_42300</name>
</gene>
<evidence type="ECO:0000256" key="7">
    <source>
        <dbReference type="ARBA" id="ARBA00033711"/>
    </source>
</evidence>
<dbReference type="PANTHER" id="PTHR37311">
    <property type="entry name" value="2-PHOSPHOSULFOLACTATE PHOSPHATASE-RELATED"/>
    <property type="match status" value="1"/>
</dbReference>
<dbReference type="GO" id="GO:0000287">
    <property type="term" value="F:magnesium ion binding"/>
    <property type="evidence" value="ECO:0007669"/>
    <property type="project" value="UniProtKB-UniRule"/>
</dbReference>
<dbReference type="GO" id="GO:0050532">
    <property type="term" value="F:2-phosphosulfolactate phosphatase activity"/>
    <property type="evidence" value="ECO:0007669"/>
    <property type="project" value="UniProtKB-UniRule"/>
</dbReference>
<evidence type="ECO:0000256" key="4">
    <source>
        <dbReference type="ARBA" id="ARBA00021948"/>
    </source>
</evidence>
<dbReference type="HAMAP" id="MF_00490">
    <property type="entry name" value="ComB"/>
    <property type="match status" value="1"/>
</dbReference>
<dbReference type="EC" id="3.1.3.71" evidence="3 8"/>
<keyword evidence="5 8" id="KW-0378">Hydrolase</keyword>
<name>A0A518DX61_9BACT</name>
<evidence type="ECO:0000256" key="1">
    <source>
        <dbReference type="ARBA" id="ARBA00001946"/>
    </source>
</evidence>
<dbReference type="InterPro" id="IPR005238">
    <property type="entry name" value="ComB-like"/>
</dbReference>
<comment type="catalytic activity">
    <reaction evidence="7 8">
        <text>(2R)-O-phospho-3-sulfolactate + H2O = (2R)-3-sulfolactate + phosphate</text>
        <dbReference type="Rhea" id="RHEA:23416"/>
        <dbReference type="ChEBI" id="CHEBI:15377"/>
        <dbReference type="ChEBI" id="CHEBI:15597"/>
        <dbReference type="ChEBI" id="CHEBI:43474"/>
        <dbReference type="ChEBI" id="CHEBI:58738"/>
        <dbReference type="EC" id="3.1.3.71"/>
    </reaction>
</comment>
<dbReference type="FunFam" id="3.90.1560.10:FF:000001">
    <property type="entry name" value="Probable 2-phosphosulfolactate phosphatase"/>
    <property type="match status" value="1"/>
</dbReference>
<dbReference type="RefSeq" id="WP_145055045.1">
    <property type="nucleotide sequence ID" value="NZ_CP036433.1"/>
</dbReference>
<dbReference type="AlphaFoldDB" id="A0A518DX61"/>